<keyword evidence="2 4" id="KW-0479">Metal-binding</keyword>
<reference evidence="6 7" key="1">
    <citation type="submission" date="2016-07" db="EMBL/GenBank/DDBJ databases">
        <title>Multiple horizontal gene transfer events from other fungi enriched the ability of initially mycotrophic Trichoderma (Ascomycota) to feed on dead plant biomass.</title>
        <authorList>
            <consortium name="DOE Joint Genome Institute"/>
            <person name="Aerts A."/>
            <person name="Atanasova L."/>
            <person name="Chenthamara K."/>
            <person name="Zhang J."/>
            <person name="Grujic M."/>
            <person name="Henrissat B."/>
            <person name="Kuo A."/>
            <person name="Salamov A."/>
            <person name="Lipzen A."/>
            <person name="Labutti K."/>
            <person name="Barry K."/>
            <person name="Miao Y."/>
            <person name="Rahimi M.J."/>
            <person name="Shen Q."/>
            <person name="Grigoriev I.V."/>
            <person name="Kubicek C.P."/>
            <person name="Druzhinina I.S."/>
        </authorList>
    </citation>
    <scope>NUCLEOTIDE SEQUENCE [LARGE SCALE GENOMIC DNA]</scope>
    <source>
        <strain evidence="6 7">CBS 433.97</strain>
    </source>
</reference>
<dbReference type="GO" id="GO:0016705">
    <property type="term" value="F:oxidoreductase activity, acting on paired donors, with incorporation or reduction of molecular oxygen"/>
    <property type="evidence" value="ECO:0007669"/>
    <property type="project" value="InterPro"/>
</dbReference>
<feature type="transmembrane region" description="Helical" evidence="5">
    <location>
        <begin position="78"/>
        <end position="99"/>
    </location>
</feature>
<name>A0A2T3YXX9_TRIA4</name>
<dbReference type="CDD" id="cd11061">
    <property type="entry name" value="CYP67-like"/>
    <property type="match status" value="1"/>
</dbReference>
<evidence type="ECO:0000256" key="5">
    <source>
        <dbReference type="SAM" id="Phobius"/>
    </source>
</evidence>
<dbReference type="InterPro" id="IPR050121">
    <property type="entry name" value="Cytochrome_P450_monoxygenase"/>
</dbReference>
<gene>
    <name evidence="6" type="ORF">M441DRAFT_30553</name>
</gene>
<keyword evidence="7" id="KW-1185">Reference proteome</keyword>
<keyword evidence="5" id="KW-0472">Membrane</keyword>
<evidence type="ECO:0008006" key="8">
    <source>
        <dbReference type="Google" id="ProtNLM"/>
    </source>
</evidence>
<organism evidence="6 7">
    <name type="scientific">Trichoderma asperellum (strain ATCC 204424 / CBS 433.97 / NBRC 101777)</name>
    <dbReference type="NCBI Taxonomy" id="1042311"/>
    <lineage>
        <taxon>Eukaryota</taxon>
        <taxon>Fungi</taxon>
        <taxon>Dikarya</taxon>
        <taxon>Ascomycota</taxon>
        <taxon>Pezizomycotina</taxon>
        <taxon>Sordariomycetes</taxon>
        <taxon>Hypocreomycetidae</taxon>
        <taxon>Hypocreales</taxon>
        <taxon>Hypocreaceae</taxon>
        <taxon>Trichoderma</taxon>
    </lineage>
</organism>
<evidence type="ECO:0000313" key="6">
    <source>
        <dbReference type="EMBL" id="PTB37408.1"/>
    </source>
</evidence>
<dbReference type="AlphaFoldDB" id="A0A2T3YXX9"/>
<evidence type="ECO:0000313" key="7">
    <source>
        <dbReference type="Proteomes" id="UP000240493"/>
    </source>
</evidence>
<dbReference type="PRINTS" id="PR00463">
    <property type="entry name" value="EP450I"/>
</dbReference>
<evidence type="ECO:0000256" key="2">
    <source>
        <dbReference type="ARBA" id="ARBA00022723"/>
    </source>
</evidence>
<dbReference type="PANTHER" id="PTHR24305">
    <property type="entry name" value="CYTOCHROME P450"/>
    <property type="match status" value="1"/>
</dbReference>
<dbReference type="InterPro" id="IPR002401">
    <property type="entry name" value="Cyt_P450_E_grp-I"/>
</dbReference>
<keyword evidence="3 4" id="KW-0408">Iron</keyword>
<dbReference type="GO" id="GO:0004497">
    <property type="term" value="F:monooxygenase activity"/>
    <property type="evidence" value="ECO:0007669"/>
    <property type="project" value="InterPro"/>
</dbReference>
<dbReference type="Proteomes" id="UP000240493">
    <property type="component" value="Unassembled WGS sequence"/>
</dbReference>
<dbReference type="SUPFAM" id="SSF48264">
    <property type="entry name" value="Cytochrome P450"/>
    <property type="match status" value="1"/>
</dbReference>
<accession>A0A2T3YXX9</accession>
<dbReference type="GO" id="GO:0005506">
    <property type="term" value="F:iron ion binding"/>
    <property type="evidence" value="ECO:0007669"/>
    <property type="project" value="InterPro"/>
</dbReference>
<dbReference type="PRINTS" id="PR00385">
    <property type="entry name" value="P450"/>
</dbReference>
<dbReference type="GO" id="GO:0020037">
    <property type="term" value="F:heme binding"/>
    <property type="evidence" value="ECO:0007669"/>
    <property type="project" value="InterPro"/>
</dbReference>
<dbReference type="OrthoDB" id="6692864at2759"/>
<dbReference type="Pfam" id="PF00067">
    <property type="entry name" value="p450"/>
    <property type="match status" value="1"/>
</dbReference>
<proteinExistence type="predicted"/>
<dbReference type="InterPro" id="IPR036396">
    <property type="entry name" value="Cyt_P450_sf"/>
</dbReference>
<dbReference type="EMBL" id="KZ679268">
    <property type="protein sequence ID" value="PTB37408.1"/>
    <property type="molecule type" value="Genomic_DNA"/>
</dbReference>
<dbReference type="STRING" id="1042311.A0A2T3YXX9"/>
<keyword evidence="5" id="KW-0812">Transmembrane</keyword>
<protein>
    <recommendedName>
        <fullName evidence="8">Cytochrome P450</fullName>
    </recommendedName>
</protein>
<dbReference type="Gene3D" id="1.10.630.10">
    <property type="entry name" value="Cytochrome P450"/>
    <property type="match status" value="1"/>
</dbReference>
<evidence type="ECO:0000256" key="3">
    <source>
        <dbReference type="ARBA" id="ARBA00023004"/>
    </source>
</evidence>
<evidence type="ECO:0000256" key="4">
    <source>
        <dbReference type="PIRSR" id="PIRSR602401-1"/>
    </source>
</evidence>
<sequence>MASGLSHALVVALQSSLQATTTVSLLAGIVSHHLVFRPFEIDGYAWQLFFTYFTAFFVLIVGNVYAAGYSATLALVRALLVTTAYNTGVIASILIYRAFFHPLRRFPGPFLAKLSRFYAMDNAAKRVKAYEDIQNLHKEYGDIVRVGPRELSINRPSAIRAIYEHPTRTTRSPWYAQVSNDVTKISLNSTRDLKVHKLRKKAWERGFGFRALAVYAPRVRAKIDLLLSKIAEHSGRPIDMTEYAMFFGFDVMGDVGFSKDFHMLESGSEHPAIKGVHESMLAIGVLGTAPWLLSMISKVPGAAAGFSRFTTWCHQQLQEKRKVVADEMAMFKDQDPRDVISWLIKAFNEGDSSAPPGEMAMQEDARLLIITGSDTTSAVITNALYFLARNPDCYRQLQVAVEEQFPRGVNDWTYERSIPYVDYVIQETLRLKPSVPGGLPRVVPPQGLMIDNDFIPGGTVIAVPTYTIQRDPRFWHDAHVFEPKRWENLSTENAPWIPFTRGQWACPGRNFAMMEIRMVISRIALQYTIAIAEEDLGKRFDKEVKDTFTLTLPPLRLVFSPK</sequence>
<keyword evidence="5" id="KW-1133">Transmembrane helix</keyword>
<feature type="binding site" description="axial binding residue" evidence="4">
    <location>
        <position position="506"/>
    </location>
    <ligand>
        <name>heme</name>
        <dbReference type="ChEBI" id="CHEBI:30413"/>
    </ligand>
    <ligandPart>
        <name>Fe</name>
        <dbReference type="ChEBI" id="CHEBI:18248"/>
    </ligandPart>
</feature>
<keyword evidence="1 4" id="KW-0349">Heme</keyword>
<feature type="transmembrane region" description="Helical" evidence="5">
    <location>
        <begin position="43"/>
        <end position="66"/>
    </location>
</feature>
<evidence type="ECO:0000256" key="1">
    <source>
        <dbReference type="ARBA" id="ARBA00022617"/>
    </source>
</evidence>
<dbReference type="InterPro" id="IPR001128">
    <property type="entry name" value="Cyt_P450"/>
</dbReference>
<dbReference type="PANTHER" id="PTHR24305:SF78">
    <property type="entry name" value="P450, PUTATIVE (EUROFUNG)-RELATED"/>
    <property type="match status" value="1"/>
</dbReference>
<comment type="cofactor">
    <cofactor evidence="4">
        <name>heme</name>
        <dbReference type="ChEBI" id="CHEBI:30413"/>
    </cofactor>
</comment>